<reference evidence="3 4" key="1">
    <citation type="journal article" date="2016" name="Nat. Commun.">
        <title>Thousands of microbial genomes shed light on interconnected biogeochemical processes in an aquifer system.</title>
        <authorList>
            <person name="Anantharaman K."/>
            <person name="Brown C.T."/>
            <person name="Hug L.A."/>
            <person name="Sharon I."/>
            <person name="Castelle C.J."/>
            <person name="Probst A.J."/>
            <person name="Thomas B.C."/>
            <person name="Singh A."/>
            <person name="Wilkins M.J."/>
            <person name="Karaoz U."/>
            <person name="Brodie E.L."/>
            <person name="Williams K.H."/>
            <person name="Hubbard S.S."/>
            <person name="Banfield J.F."/>
        </authorList>
    </citation>
    <scope>NUCLEOTIDE SEQUENCE [LARGE SCALE GENOMIC DNA]</scope>
</reference>
<dbReference type="InterPro" id="IPR055170">
    <property type="entry name" value="GFO_IDH_MocA-like_dom"/>
</dbReference>
<evidence type="ECO:0000313" key="4">
    <source>
        <dbReference type="Proteomes" id="UP000176510"/>
    </source>
</evidence>
<evidence type="ECO:0000259" key="1">
    <source>
        <dbReference type="Pfam" id="PF01408"/>
    </source>
</evidence>
<dbReference type="Proteomes" id="UP000176510">
    <property type="component" value="Unassembled WGS sequence"/>
</dbReference>
<accession>A0A1G2L840</accession>
<dbReference type="InterPro" id="IPR051450">
    <property type="entry name" value="Gfo/Idh/MocA_Oxidoreductases"/>
</dbReference>
<comment type="caution">
    <text evidence="3">The sequence shown here is derived from an EMBL/GenBank/DDBJ whole genome shotgun (WGS) entry which is preliminary data.</text>
</comment>
<dbReference type="PANTHER" id="PTHR43377">
    <property type="entry name" value="BILIVERDIN REDUCTASE A"/>
    <property type="match status" value="1"/>
</dbReference>
<evidence type="ECO:0000313" key="3">
    <source>
        <dbReference type="EMBL" id="OHA07828.1"/>
    </source>
</evidence>
<protein>
    <recommendedName>
        <fullName evidence="5">Gfo/Idh/MocA-like oxidoreductase N-terminal domain-containing protein</fullName>
    </recommendedName>
</protein>
<dbReference type="EMBL" id="MHQR01000012">
    <property type="protein sequence ID" value="OHA07828.1"/>
    <property type="molecule type" value="Genomic_DNA"/>
</dbReference>
<feature type="domain" description="GFO/IDH/MocA-like oxidoreductase" evidence="2">
    <location>
        <begin position="131"/>
        <end position="251"/>
    </location>
</feature>
<name>A0A1G2L840_9BACT</name>
<dbReference type="SUPFAM" id="SSF51735">
    <property type="entry name" value="NAD(P)-binding Rossmann-fold domains"/>
    <property type="match status" value="1"/>
</dbReference>
<evidence type="ECO:0000259" key="2">
    <source>
        <dbReference type="Pfam" id="PF22725"/>
    </source>
</evidence>
<dbReference type="InterPro" id="IPR000683">
    <property type="entry name" value="Gfo/Idh/MocA-like_OxRdtase_N"/>
</dbReference>
<sequence>MTGKKYNIALIGAGRMGARWAKVIHASTRATLSVVVDPNKEVGQGIARKYGAVYLPKFPKKNFSVDAFFVVTPHAYLYPHARRALLSHKPVFIEKPGARNAAELKKLIALAKKKRQLLMVGFNYRFFDALQKTKKILDAKTLGNVLFMRLRHGHPGRANYQKEWRMDKNIAGGGVLMDQGIHLIDLVLWYMPGEIKKLSAVSQNSFWKSKVEEQVSLILKNDKGQIASMSVGITEWKPIFSLEIIGERGYVRVEGLGRKYGGKELLTVGLKNKDGTVTEKTTTCNPEPENALKALFKKFIISVKTGKISGPTGEDALRVLEIVGKTYKVLENT</sequence>
<evidence type="ECO:0008006" key="5">
    <source>
        <dbReference type="Google" id="ProtNLM"/>
    </source>
</evidence>
<dbReference type="SUPFAM" id="SSF55347">
    <property type="entry name" value="Glyceraldehyde-3-phosphate dehydrogenase-like, C-terminal domain"/>
    <property type="match status" value="1"/>
</dbReference>
<dbReference type="InterPro" id="IPR036291">
    <property type="entry name" value="NAD(P)-bd_dom_sf"/>
</dbReference>
<dbReference type="AlphaFoldDB" id="A0A1G2L840"/>
<feature type="domain" description="Gfo/Idh/MocA-like oxidoreductase N-terminal" evidence="1">
    <location>
        <begin position="7"/>
        <end position="122"/>
    </location>
</feature>
<proteinExistence type="predicted"/>
<dbReference type="Gene3D" id="3.30.360.10">
    <property type="entry name" value="Dihydrodipicolinate Reductase, domain 2"/>
    <property type="match status" value="1"/>
</dbReference>
<dbReference type="PANTHER" id="PTHR43377:SF1">
    <property type="entry name" value="BILIVERDIN REDUCTASE A"/>
    <property type="match status" value="1"/>
</dbReference>
<gene>
    <name evidence="3" type="ORF">A3B34_02200</name>
</gene>
<dbReference type="Gene3D" id="3.40.50.720">
    <property type="entry name" value="NAD(P)-binding Rossmann-like Domain"/>
    <property type="match status" value="1"/>
</dbReference>
<dbReference type="Pfam" id="PF22725">
    <property type="entry name" value="GFO_IDH_MocA_C3"/>
    <property type="match status" value="1"/>
</dbReference>
<dbReference type="GO" id="GO:0000166">
    <property type="term" value="F:nucleotide binding"/>
    <property type="evidence" value="ECO:0007669"/>
    <property type="project" value="InterPro"/>
</dbReference>
<dbReference type="STRING" id="1802279.A3B34_02200"/>
<dbReference type="Pfam" id="PF01408">
    <property type="entry name" value="GFO_IDH_MocA"/>
    <property type="match status" value="1"/>
</dbReference>
<organism evidence="3 4">
    <name type="scientific">Candidatus Sungbacteria bacterium RIFCSPLOWO2_01_FULL_54_21</name>
    <dbReference type="NCBI Taxonomy" id="1802279"/>
    <lineage>
        <taxon>Bacteria</taxon>
        <taxon>Candidatus Sungiibacteriota</taxon>
    </lineage>
</organism>